<evidence type="ECO:0000256" key="1">
    <source>
        <dbReference type="SAM" id="Phobius"/>
    </source>
</evidence>
<keyword evidence="3" id="KW-1185">Reference proteome</keyword>
<sequence length="346" mass="37880">MTRRCPECAAEARPQARFCPQCATALPAEEQPPPPQRRWTWRRLVSVAAVLVVLVLLATGQRIATRVLTSPTDPVEDAIAALAEADLAALDATSRERDLVERDSALLFTKVLSEGYTPPEHMEVDQWEYCAPGDVPGDLSVEDAEDTRPDKNHACVRVDYQIADAAAPITTTVVQVERDSTGWIRDWTITDMDPFIGEIDITNELDAPLTIGGAPIPIHPLDSANLTPQEALIGTYDVATTEPDPDVDPELAERMTLFEVGETIDSVHVISEDPAPAPAEVTVTDGLTIAESVVEEVTQQVHDHLDECAESDELRPARCPMEGAEFDAGRHRSTDTVDWTIEDYPE</sequence>
<protein>
    <submittedName>
        <fullName evidence="2">Zinc ribbon domain-containing protein</fullName>
    </submittedName>
</protein>
<keyword evidence="1" id="KW-1133">Transmembrane helix</keyword>
<keyword evidence="1" id="KW-0812">Transmembrane</keyword>
<gene>
    <name evidence="2" type="ORF">EFW17_22620</name>
</gene>
<dbReference type="RefSeq" id="WP_148046417.1">
    <property type="nucleotide sequence ID" value="NZ_RJMB01000035.1"/>
</dbReference>
<feature type="non-terminal residue" evidence="2">
    <location>
        <position position="346"/>
    </location>
</feature>
<dbReference type="Proteomes" id="UP000269198">
    <property type="component" value="Unassembled WGS sequence"/>
</dbReference>
<keyword evidence="1" id="KW-0472">Membrane</keyword>
<dbReference type="EMBL" id="RJMB01000035">
    <property type="protein sequence ID" value="RNL80729.1"/>
    <property type="molecule type" value="Genomic_DNA"/>
</dbReference>
<dbReference type="OrthoDB" id="3818356at2"/>
<accession>A0A3N0DYP3</accession>
<evidence type="ECO:0000313" key="2">
    <source>
        <dbReference type="EMBL" id="RNL80729.1"/>
    </source>
</evidence>
<reference evidence="2 3" key="1">
    <citation type="submission" date="2018-11" db="EMBL/GenBank/DDBJ databases">
        <title>The genome draft of YIM 96095.</title>
        <authorList>
            <person name="Tang S.-K."/>
            <person name="Chunyu W.-X."/>
            <person name="Feng Y.-Z."/>
        </authorList>
    </citation>
    <scope>NUCLEOTIDE SEQUENCE [LARGE SCALE GENOMIC DNA]</scope>
    <source>
        <strain evidence="2 3">YIM 96095</strain>
    </source>
</reference>
<organism evidence="2 3">
    <name type="scientific">Halostreptopolyspora alba</name>
    <dbReference type="NCBI Taxonomy" id="2487137"/>
    <lineage>
        <taxon>Bacteria</taxon>
        <taxon>Bacillati</taxon>
        <taxon>Actinomycetota</taxon>
        <taxon>Actinomycetes</taxon>
        <taxon>Streptosporangiales</taxon>
        <taxon>Nocardiopsidaceae</taxon>
        <taxon>Halostreptopolyspora</taxon>
    </lineage>
</organism>
<comment type="caution">
    <text evidence="2">The sequence shown here is derived from an EMBL/GenBank/DDBJ whole genome shotgun (WGS) entry which is preliminary data.</text>
</comment>
<proteinExistence type="predicted"/>
<evidence type="ECO:0000313" key="3">
    <source>
        <dbReference type="Proteomes" id="UP000269198"/>
    </source>
</evidence>
<feature type="transmembrane region" description="Helical" evidence="1">
    <location>
        <begin position="44"/>
        <end position="64"/>
    </location>
</feature>
<name>A0A3N0DYP3_9ACTN</name>
<dbReference type="AlphaFoldDB" id="A0A3N0DYP3"/>